<reference evidence="3" key="2">
    <citation type="submission" date="2011-02" db="EMBL/GenBank/DDBJ databases">
        <title>The complete genome of Fluviicola taffensis DSM 16823.</title>
        <authorList>
            <consortium name="US DOE Joint Genome Institute (JGI-PGF)"/>
            <person name="Lucas S."/>
            <person name="Copeland A."/>
            <person name="Lapidus A."/>
            <person name="Bruce D."/>
            <person name="Goodwin L."/>
            <person name="Pitluck S."/>
            <person name="Kyrpides N."/>
            <person name="Mavromatis K."/>
            <person name="Ivanova N."/>
            <person name="Mikhailova N."/>
            <person name="Pagani I."/>
            <person name="Chertkov O."/>
            <person name="Detter J.C."/>
            <person name="Han C."/>
            <person name="Tapia R."/>
            <person name="Land M."/>
            <person name="Hauser L."/>
            <person name="Markowitz V."/>
            <person name="Cheng J.-F."/>
            <person name="Hugenholtz P."/>
            <person name="Woyke T."/>
            <person name="Wu D."/>
            <person name="Tindall B."/>
            <person name="Pomrenke H.G."/>
            <person name="Brambilla E."/>
            <person name="Klenk H.-P."/>
            <person name="Eisen J.A."/>
        </authorList>
    </citation>
    <scope>NUCLEOTIDE SEQUENCE [LARGE SCALE GENOMIC DNA]</scope>
    <source>
        <strain evidence="3">DSM 16823 / RW262 / RW262</strain>
    </source>
</reference>
<dbReference type="Pfam" id="PF00805">
    <property type="entry name" value="Pentapeptide"/>
    <property type="match status" value="2"/>
</dbReference>
<dbReference type="EMBL" id="CP002542">
    <property type="protein sequence ID" value="AEA45730.1"/>
    <property type="molecule type" value="Genomic_DNA"/>
</dbReference>
<evidence type="ECO:0000313" key="3">
    <source>
        <dbReference type="Proteomes" id="UP000007463"/>
    </source>
</evidence>
<dbReference type="eggNOG" id="COG1357">
    <property type="taxonomic scope" value="Bacteria"/>
</dbReference>
<organism evidence="2 3">
    <name type="scientific">Fluviicola taffensis (strain DSM 16823 / NCIMB 13979 / RW262)</name>
    <dbReference type="NCBI Taxonomy" id="755732"/>
    <lineage>
        <taxon>Bacteria</taxon>
        <taxon>Pseudomonadati</taxon>
        <taxon>Bacteroidota</taxon>
        <taxon>Flavobacteriia</taxon>
        <taxon>Flavobacteriales</taxon>
        <taxon>Crocinitomicaceae</taxon>
        <taxon>Fluviicola</taxon>
    </lineage>
</organism>
<dbReference type="InterPro" id="IPR055415">
    <property type="entry name" value="LD_SV2"/>
</dbReference>
<keyword evidence="3" id="KW-1185">Reference proteome</keyword>
<dbReference type="SMART" id="SM00530">
    <property type="entry name" value="HTH_XRE"/>
    <property type="match status" value="1"/>
</dbReference>
<dbReference type="InterPro" id="IPR001646">
    <property type="entry name" value="5peptide_repeat"/>
</dbReference>
<dbReference type="OrthoDB" id="9812495at2"/>
<evidence type="ECO:0000313" key="2">
    <source>
        <dbReference type="EMBL" id="AEA45730.1"/>
    </source>
</evidence>
<accession>F2IFL6</accession>
<dbReference type="eggNOG" id="COG1396">
    <property type="taxonomic scope" value="Bacteria"/>
</dbReference>
<dbReference type="GO" id="GO:0003677">
    <property type="term" value="F:DNA binding"/>
    <property type="evidence" value="ECO:0007669"/>
    <property type="project" value="InterPro"/>
</dbReference>
<dbReference type="SUPFAM" id="SSF141571">
    <property type="entry name" value="Pentapeptide repeat-like"/>
    <property type="match status" value="2"/>
</dbReference>
<sequence>MLSTKIIGQRIADARKKTTISQAQLSERLFISPQAVGKWERGESMPDIITLNRLSEILDVDLNYFSDGFTSAVSEEKKSSNSLQELLEKPKKSEKKLNWDMSRGNWLDADFSGLKGLNEKFSSSNMQRCKFISSDLSGLILKGNNIDRCDFSNSDFSHSSIQGSHLSGNLFKNCSLVETEFSGSHIIGGDFSGANFTGAIIKAGGIENSILENTTWKDTSFSLSYIADLVFTGTLKDCSFENCAFKRVTFQDAILTNTFFKNKSLKQIKFINCQADRITYEFLKNGKADLSGIQLVMV</sequence>
<dbReference type="Gene3D" id="1.10.260.40">
    <property type="entry name" value="lambda repressor-like DNA-binding domains"/>
    <property type="match status" value="1"/>
</dbReference>
<dbReference type="PANTHER" id="PTHR14136">
    <property type="entry name" value="BTB_POZ DOMAIN-CONTAINING PROTEIN KCTD9"/>
    <property type="match status" value="1"/>
</dbReference>
<proteinExistence type="predicted"/>
<gene>
    <name evidence="2" type="ordered locus">Fluta_3763</name>
</gene>
<dbReference type="PROSITE" id="PS50943">
    <property type="entry name" value="HTH_CROC1"/>
    <property type="match status" value="1"/>
</dbReference>
<dbReference type="RefSeq" id="WP_013688490.1">
    <property type="nucleotide sequence ID" value="NC_015321.1"/>
</dbReference>
<dbReference type="Pfam" id="PF01381">
    <property type="entry name" value="HTH_3"/>
    <property type="match status" value="1"/>
</dbReference>
<dbReference type="Proteomes" id="UP000007463">
    <property type="component" value="Chromosome"/>
</dbReference>
<evidence type="ECO:0000259" key="1">
    <source>
        <dbReference type="PROSITE" id="PS50943"/>
    </source>
</evidence>
<dbReference type="InterPro" id="IPR010982">
    <property type="entry name" value="Lambda_DNA-bd_dom_sf"/>
</dbReference>
<name>F2IFL6_FLUTR</name>
<protein>
    <submittedName>
        <fullName evidence="2">Helix-turn-helix domain protein</fullName>
    </submittedName>
</protein>
<dbReference type="InterPro" id="IPR051082">
    <property type="entry name" value="Pentapeptide-BTB/POZ_domain"/>
</dbReference>
<dbReference type="InterPro" id="IPR001387">
    <property type="entry name" value="Cro/C1-type_HTH"/>
</dbReference>
<dbReference type="SUPFAM" id="SSF47413">
    <property type="entry name" value="lambda repressor-like DNA-binding domains"/>
    <property type="match status" value="1"/>
</dbReference>
<dbReference type="CDD" id="cd00093">
    <property type="entry name" value="HTH_XRE"/>
    <property type="match status" value="1"/>
</dbReference>
<dbReference type="Pfam" id="PF23894">
    <property type="entry name" value="LD_SV2"/>
    <property type="match status" value="1"/>
</dbReference>
<reference evidence="2 3" key="1">
    <citation type="journal article" date="2011" name="Stand. Genomic Sci.">
        <title>Complete genome sequence of the gliding freshwater bacterium Fluviicola taffensis type strain (RW262).</title>
        <authorList>
            <person name="Woyke T."/>
            <person name="Chertkov O."/>
            <person name="Lapidus A."/>
            <person name="Nolan M."/>
            <person name="Lucas S."/>
            <person name="Del Rio T.G."/>
            <person name="Tice H."/>
            <person name="Cheng J.F."/>
            <person name="Tapia R."/>
            <person name="Han C."/>
            <person name="Goodwin L."/>
            <person name="Pitluck S."/>
            <person name="Liolios K."/>
            <person name="Pagani I."/>
            <person name="Ivanova N."/>
            <person name="Huntemann M."/>
            <person name="Mavromatis K."/>
            <person name="Mikhailova N."/>
            <person name="Pati A."/>
            <person name="Chen A."/>
            <person name="Palaniappan K."/>
            <person name="Land M."/>
            <person name="Hauser L."/>
            <person name="Brambilla E.M."/>
            <person name="Rohde M."/>
            <person name="Mwirichia R."/>
            <person name="Sikorski J."/>
            <person name="Tindall B.J."/>
            <person name="Goker M."/>
            <person name="Bristow J."/>
            <person name="Eisen J.A."/>
            <person name="Markowitz V."/>
            <person name="Hugenholtz P."/>
            <person name="Klenk H.P."/>
            <person name="Kyrpides N.C."/>
        </authorList>
    </citation>
    <scope>NUCLEOTIDE SEQUENCE [LARGE SCALE GENOMIC DNA]</scope>
    <source>
        <strain evidence="3">DSM 16823 / RW262 / RW262</strain>
    </source>
</reference>
<dbReference type="Gene3D" id="2.160.20.80">
    <property type="entry name" value="E3 ubiquitin-protein ligase SopA"/>
    <property type="match status" value="2"/>
</dbReference>
<dbReference type="STRING" id="755732.Fluta_3763"/>
<dbReference type="KEGG" id="fte:Fluta_3763"/>
<feature type="domain" description="HTH cro/C1-type" evidence="1">
    <location>
        <begin position="11"/>
        <end position="65"/>
    </location>
</feature>
<dbReference type="HOGENOM" id="CLU_849527_0_0_10"/>
<dbReference type="PANTHER" id="PTHR14136:SF17">
    <property type="entry name" value="BTB_POZ DOMAIN-CONTAINING PROTEIN KCTD9"/>
    <property type="match status" value="1"/>
</dbReference>
<dbReference type="AlphaFoldDB" id="F2IFL6"/>